<name>A0ABP5U0K1_9ACTN</name>
<evidence type="ECO:0008006" key="3">
    <source>
        <dbReference type="Google" id="ProtNLM"/>
    </source>
</evidence>
<reference evidence="2" key="1">
    <citation type="journal article" date="2019" name="Int. J. Syst. Evol. Microbiol.">
        <title>The Global Catalogue of Microorganisms (GCM) 10K type strain sequencing project: providing services to taxonomists for standard genome sequencing and annotation.</title>
        <authorList>
            <consortium name="The Broad Institute Genomics Platform"/>
            <consortium name="The Broad Institute Genome Sequencing Center for Infectious Disease"/>
            <person name="Wu L."/>
            <person name="Ma J."/>
        </authorList>
    </citation>
    <scope>NUCLEOTIDE SEQUENCE [LARGE SCALE GENOMIC DNA]</scope>
    <source>
        <strain evidence="2">JCM 4316</strain>
    </source>
</reference>
<dbReference type="EMBL" id="BAAASD010000043">
    <property type="protein sequence ID" value="GAA2366454.1"/>
    <property type="molecule type" value="Genomic_DNA"/>
</dbReference>
<evidence type="ECO:0000313" key="2">
    <source>
        <dbReference type="Proteomes" id="UP001500253"/>
    </source>
</evidence>
<dbReference type="Proteomes" id="UP001500253">
    <property type="component" value="Unassembled WGS sequence"/>
</dbReference>
<evidence type="ECO:0000313" key="1">
    <source>
        <dbReference type="EMBL" id="GAA2366454.1"/>
    </source>
</evidence>
<sequence length="152" mass="16432">MTWHEWEQLKKSATEKIQLDSAGSGGGLPEDGIVVHRDDLGAVGSEAFRLHAELKAKADLAGMGTDKHGDSSTAQAAAGLKRRGFAMAGALDKTLRTWSMQVKTVMQACANISNHLDYSQKLFDQEDAKIAADLRGKDGLTVPASRLNEYFK</sequence>
<organism evidence="1 2">
    <name type="scientific">Streptomyces cuspidosporus</name>
    <dbReference type="NCBI Taxonomy" id="66882"/>
    <lineage>
        <taxon>Bacteria</taxon>
        <taxon>Bacillati</taxon>
        <taxon>Actinomycetota</taxon>
        <taxon>Actinomycetes</taxon>
        <taxon>Kitasatosporales</taxon>
        <taxon>Streptomycetaceae</taxon>
        <taxon>Streptomyces</taxon>
    </lineage>
</organism>
<comment type="caution">
    <text evidence="1">The sequence shown here is derived from an EMBL/GenBank/DDBJ whole genome shotgun (WGS) entry which is preliminary data.</text>
</comment>
<protein>
    <recommendedName>
        <fullName evidence="3">AG1 protein</fullName>
    </recommendedName>
</protein>
<accession>A0ABP5U0K1</accession>
<keyword evidence="2" id="KW-1185">Reference proteome</keyword>
<gene>
    <name evidence="1" type="ORF">GCM10010246_69290</name>
</gene>
<dbReference type="RefSeq" id="WP_346178275.1">
    <property type="nucleotide sequence ID" value="NZ_BAAASD010000043.1"/>
</dbReference>
<proteinExistence type="predicted"/>